<feature type="chain" id="PRO_5035180547" evidence="2">
    <location>
        <begin position="23"/>
        <end position="193"/>
    </location>
</feature>
<accession>A0A8J6Q225</accession>
<keyword evidence="1" id="KW-0175">Coiled coil</keyword>
<reference evidence="3 4" key="1">
    <citation type="submission" date="2020-09" db="EMBL/GenBank/DDBJ databases">
        <title>TT11 complete genome.</title>
        <authorList>
            <person name="Wu Z."/>
        </authorList>
    </citation>
    <scope>NUCLEOTIDE SEQUENCE [LARGE SCALE GENOMIC DNA]</scope>
    <source>
        <strain evidence="3 4">TT11</strain>
    </source>
</reference>
<evidence type="ECO:0000313" key="4">
    <source>
        <dbReference type="Proteomes" id="UP000600588"/>
    </source>
</evidence>
<dbReference type="EMBL" id="JACVXB010000002">
    <property type="protein sequence ID" value="MBD0831520.1"/>
    <property type="molecule type" value="Genomic_DNA"/>
</dbReference>
<dbReference type="PROSITE" id="PS51257">
    <property type="entry name" value="PROKAR_LIPOPROTEIN"/>
    <property type="match status" value="1"/>
</dbReference>
<protein>
    <submittedName>
        <fullName evidence="3">Conjugal transfer protein</fullName>
    </submittedName>
</protein>
<comment type="caution">
    <text evidence="3">The sequence shown here is derived from an EMBL/GenBank/DDBJ whole genome shotgun (WGS) entry which is preliminary data.</text>
</comment>
<dbReference type="AlphaFoldDB" id="A0A8J6Q225"/>
<evidence type="ECO:0000256" key="2">
    <source>
        <dbReference type="SAM" id="SignalP"/>
    </source>
</evidence>
<sequence>MKRRIRTIVLALSLTILVPAGAACQGLPVYDNTNFISLAKSLIESAKQTSQLLKTVSFLKEQKDRIEQVSNVIKQLNAVKELYKNNQQLYNLIQDDLRKILNSPHIRPEEVSRISASFDAIIEQSLEDLDFVSQILSSNTLKMTDAERAVFLKEKEDESKEMVAEITLKTKRYKEIIAFRDLQDRINTRATSY</sequence>
<name>A0A8J6Q225_9FLAO</name>
<feature type="coiled-coil region" evidence="1">
    <location>
        <begin position="59"/>
        <end position="86"/>
    </location>
</feature>
<proteinExistence type="predicted"/>
<dbReference type="Gene3D" id="1.20.58.430">
    <property type="entry name" value="Type IV secretion system, VirB5-domain"/>
    <property type="match status" value="1"/>
</dbReference>
<organism evidence="3 4">
    <name type="scientific">Aestuariibaculum sediminum</name>
    <dbReference type="NCBI Taxonomy" id="2770637"/>
    <lineage>
        <taxon>Bacteria</taxon>
        <taxon>Pseudomonadati</taxon>
        <taxon>Bacteroidota</taxon>
        <taxon>Flavobacteriia</taxon>
        <taxon>Flavobacteriales</taxon>
        <taxon>Flavobacteriaceae</taxon>
    </lineage>
</organism>
<dbReference type="Proteomes" id="UP000600588">
    <property type="component" value="Unassembled WGS sequence"/>
</dbReference>
<evidence type="ECO:0000256" key="1">
    <source>
        <dbReference type="SAM" id="Coils"/>
    </source>
</evidence>
<gene>
    <name evidence="3" type="ORF">ICJ83_05175</name>
</gene>
<dbReference type="RefSeq" id="WP_188229318.1">
    <property type="nucleotide sequence ID" value="NZ_JACVXB010000002.1"/>
</dbReference>
<evidence type="ECO:0000313" key="3">
    <source>
        <dbReference type="EMBL" id="MBD0831520.1"/>
    </source>
</evidence>
<dbReference type="InterPro" id="IPR023220">
    <property type="entry name" value="T4SS_VirB5-domain"/>
</dbReference>
<keyword evidence="4" id="KW-1185">Reference proteome</keyword>
<keyword evidence="2" id="KW-0732">Signal</keyword>
<feature type="signal peptide" evidence="2">
    <location>
        <begin position="1"/>
        <end position="22"/>
    </location>
</feature>